<proteinExistence type="predicted"/>
<accession>A0A6B2LC85</accession>
<evidence type="ECO:0000256" key="5">
    <source>
        <dbReference type="ARBA" id="ARBA00022840"/>
    </source>
</evidence>
<dbReference type="InterPro" id="IPR000719">
    <property type="entry name" value="Prot_kinase_dom"/>
</dbReference>
<keyword evidence="2" id="KW-0808">Transferase</keyword>
<protein>
    <recommendedName>
        <fullName evidence="6">Protein kinase domain-containing protein</fullName>
    </recommendedName>
</protein>
<reference evidence="7" key="1">
    <citation type="journal article" date="2020" name="J. Eukaryot. Microbiol.">
        <title>De novo Sequencing, Assembly and Annotation of the Transcriptome for the Free-Living Testate Amoeba Arcella intermedia.</title>
        <authorList>
            <person name="Ribeiro G.M."/>
            <person name="Porfirio-Sousa A.L."/>
            <person name="Maurer-Alcala X.X."/>
            <person name="Katz L.A."/>
            <person name="Lahr D.J.G."/>
        </authorList>
    </citation>
    <scope>NUCLEOTIDE SEQUENCE</scope>
</reference>
<dbReference type="AlphaFoldDB" id="A0A6B2LC85"/>
<dbReference type="SMART" id="SM00220">
    <property type="entry name" value="S_TKc"/>
    <property type="match status" value="1"/>
</dbReference>
<keyword evidence="3" id="KW-0547">Nucleotide-binding</keyword>
<evidence type="ECO:0000256" key="2">
    <source>
        <dbReference type="ARBA" id="ARBA00022679"/>
    </source>
</evidence>
<dbReference type="FunFam" id="1.10.510.10:FF:000624">
    <property type="entry name" value="Mitogen-activated protein kinase"/>
    <property type="match status" value="1"/>
</dbReference>
<keyword evidence="1" id="KW-0723">Serine/threonine-protein kinase</keyword>
<dbReference type="InterPro" id="IPR011009">
    <property type="entry name" value="Kinase-like_dom_sf"/>
</dbReference>
<dbReference type="GO" id="GO:0005524">
    <property type="term" value="F:ATP binding"/>
    <property type="evidence" value="ECO:0007669"/>
    <property type="project" value="UniProtKB-KW"/>
</dbReference>
<evidence type="ECO:0000256" key="3">
    <source>
        <dbReference type="ARBA" id="ARBA00022741"/>
    </source>
</evidence>
<dbReference type="InterPro" id="IPR050117">
    <property type="entry name" value="MAPK"/>
</dbReference>
<feature type="domain" description="Protein kinase" evidence="6">
    <location>
        <begin position="1"/>
        <end position="193"/>
    </location>
</feature>
<evidence type="ECO:0000256" key="4">
    <source>
        <dbReference type="ARBA" id="ARBA00022777"/>
    </source>
</evidence>
<dbReference type="PANTHER" id="PTHR24055">
    <property type="entry name" value="MITOGEN-ACTIVATED PROTEIN KINASE"/>
    <property type="match status" value="1"/>
</dbReference>
<evidence type="ECO:0000256" key="1">
    <source>
        <dbReference type="ARBA" id="ARBA00022527"/>
    </source>
</evidence>
<dbReference type="Pfam" id="PF00069">
    <property type="entry name" value="Pkinase"/>
    <property type="match status" value="1"/>
</dbReference>
<dbReference type="EMBL" id="GIBP01005626">
    <property type="protein sequence ID" value="NDV34595.1"/>
    <property type="molecule type" value="Transcribed_RNA"/>
</dbReference>
<dbReference type="Gene3D" id="1.10.510.10">
    <property type="entry name" value="Transferase(Phosphotransferase) domain 1"/>
    <property type="match status" value="1"/>
</dbReference>
<keyword evidence="4" id="KW-0418">Kinase</keyword>
<organism evidence="7">
    <name type="scientific">Arcella intermedia</name>
    <dbReference type="NCBI Taxonomy" id="1963864"/>
    <lineage>
        <taxon>Eukaryota</taxon>
        <taxon>Amoebozoa</taxon>
        <taxon>Tubulinea</taxon>
        <taxon>Elardia</taxon>
        <taxon>Arcellinida</taxon>
        <taxon>Sphaerothecina</taxon>
        <taxon>Arcellidae</taxon>
        <taxon>Arcella</taxon>
    </lineage>
</organism>
<dbReference type="GO" id="GO:0004674">
    <property type="term" value="F:protein serine/threonine kinase activity"/>
    <property type="evidence" value="ECO:0007669"/>
    <property type="project" value="UniProtKB-KW"/>
</dbReference>
<dbReference type="SUPFAM" id="SSF56112">
    <property type="entry name" value="Protein kinase-like (PK-like)"/>
    <property type="match status" value="1"/>
</dbReference>
<dbReference type="PROSITE" id="PS50011">
    <property type="entry name" value="PROTEIN_KINASE_DOM"/>
    <property type="match status" value="1"/>
</dbReference>
<keyword evidence="5" id="KW-0067">ATP-binding</keyword>
<name>A0A6B2LC85_9EUKA</name>
<evidence type="ECO:0000313" key="7">
    <source>
        <dbReference type="EMBL" id="NDV34595.1"/>
    </source>
</evidence>
<sequence length="291" mass="34001">MKDNHKVYILYQLLQAVKYLHSAGIVQKNLKPSNILINNECIIKVADFMSSKFINEVKDQEISFAGYVENRWYDSPELLLGCTVFSKEMDIWSLGCIFGEILLGKPLFPGTSTMNQLDRILELTGFPSAEDILSIKSSFVETFMENITVPKKRSLKKELSHCTPETRKLLKRFLVFNPSKRILIEEAFAHPYLSQFFDVKDIRTRRKPLKRVFDLSKVPSMEYAYELLSSFKKNCDIRKRSDHWPKIHRLLPPKKKGMVEEVFLILQILYQLPNDLSVLIIQHILIYFISY</sequence>
<evidence type="ECO:0000259" key="6">
    <source>
        <dbReference type="PROSITE" id="PS50011"/>
    </source>
</evidence>